<evidence type="ECO:0000256" key="3">
    <source>
        <dbReference type="ARBA" id="ARBA00023180"/>
    </source>
</evidence>
<dbReference type="Gene3D" id="2.60.40.1180">
    <property type="entry name" value="Golgi alpha-mannosidase II"/>
    <property type="match status" value="1"/>
</dbReference>
<gene>
    <name evidence="6" type="ORF">IAD51_01870</name>
</gene>
<protein>
    <submittedName>
        <fullName evidence="6">Alpha-glucosidase</fullName>
    </submittedName>
</protein>
<evidence type="ECO:0000313" key="7">
    <source>
        <dbReference type="Proteomes" id="UP000824088"/>
    </source>
</evidence>
<dbReference type="CDD" id="cd11333">
    <property type="entry name" value="AmyAc_SI_OligoGlu_DGase"/>
    <property type="match status" value="1"/>
</dbReference>
<keyword evidence="2" id="KW-0378">Hydrolase</keyword>
<organism evidence="6 7">
    <name type="scientific">Candidatus Limadaptatus stercorigallinarum</name>
    <dbReference type="NCBI Taxonomy" id="2840845"/>
    <lineage>
        <taxon>Bacteria</taxon>
        <taxon>Bacillati</taxon>
        <taxon>Bacillota</taxon>
        <taxon>Clostridia</taxon>
        <taxon>Eubacteriales</taxon>
        <taxon>Candidatus Limadaptatus</taxon>
    </lineage>
</organism>
<dbReference type="Gene3D" id="3.90.400.10">
    <property type="entry name" value="Oligo-1,6-glucosidase, Domain 2"/>
    <property type="match status" value="1"/>
</dbReference>
<dbReference type="SUPFAM" id="SSF51011">
    <property type="entry name" value="Glycosyl hydrolase domain"/>
    <property type="match status" value="1"/>
</dbReference>
<keyword evidence="4" id="KW-0326">Glycosidase</keyword>
<sequence>MKKTWYKELSVYQIWPRSFCDGNGDGVGDLKGVLGKLDYIKSLGVDAIWFSPLYVSPQKDYGYDIADYYNINPEYGTMEDFRAVLDGAHERGMKIIMDLVVNHTSDQHEWFKKSAAKDPKYKDYYIWRPGRGKDGKKFPNNWMSTFPGNAWEWNEERGEYYLHLFAVEQPDLNHDNPAVREEVKKVMKFWLDMGVDGFREDVITYISKREGLPNGFPLPIMRGMEHYSPGPNIHKYLMEYRQVVKNYDAFQLGEAPMMTPKNALKYITEGKDQQLDMMFQFQHMEADCFMTSYLRTKFNLRKLKKVYRNWQHKMYGIAWNTNYLENHDQPRVISRYGSEKLRTESGKALATLYTFMSGTHFVYQGQEIGMLDYPFKGWEDFVDVATFCAKGIMEKTHLFSEKKIFENCAYAARDNARTCMQWSAADNAGFTTGKPWFHVNPNYTQINVEAEESDPDSLLNYYRKVIALRKEYKETAIYGRYEEKLRTSGKIFAYDKVAEDGGVLTVVINMTDKPVSAAGAKKCVRAGAKHLIGNYKGSMADVLQPYEAHVWYTAPTAK</sequence>
<dbReference type="FunFam" id="3.20.20.80:FF:000064">
    <property type="entry name" value="Oligo-1,6-glucosidase"/>
    <property type="match status" value="1"/>
</dbReference>
<comment type="caution">
    <text evidence="6">The sequence shown here is derived from an EMBL/GenBank/DDBJ whole genome shotgun (WGS) entry which is preliminary data.</text>
</comment>
<dbReference type="GO" id="GO:0004556">
    <property type="term" value="F:alpha-amylase activity"/>
    <property type="evidence" value="ECO:0007669"/>
    <property type="project" value="TreeGrafter"/>
</dbReference>
<dbReference type="Gene3D" id="3.20.20.80">
    <property type="entry name" value="Glycosidases"/>
    <property type="match status" value="1"/>
</dbReference>
<dbReference type="FunFam" id="3.90.400.10:FF:000001">
    <property type="entry name" value="Maltase A3, isoform A"/>
    <property type="match status" value="1"/>
</dbReference>
<dbReference type="InterPro" id="IPR017853">
    <property type="entry name" value="GH"/>
</dbReference>
<evidence type="ECO:0000313" key="6">
    <source>
        <dbReference type="EMBL" id="HIU20973.1"/>
    </source>
</evidence>
<proteinExistence type="inferred from homology"/>
<dbReference type="EMBL" id="DVMN01000031">
    <property type="protein sequence ID" value="HIU20973.1"/>
    <property type="molecule type" value="Genomic_DNA"/>
</dbReference>
<reference evidence="6" key="1">
    <citation type="submission" date="2020-10" db="EMBL/GenBank/DDBJ databases">
        <authorList>
            <person name="Gilroy R."/>
        </authorList>
    </citation>
    <scope>NUCLEOTIDE SEQUENCE</scope>
    <source>
        <strain evidence="6">1063</strain>
    </source>
</reference>
<dbReference type="InterPro" id="IPR013780">
    <property type="entry name" value="Glyco_hydro_b"/>
</dbReference>
<evidence type="ECO:0000256" key="1">
    <source>
        <dbReference type="ARBA" id="ARBA00008061"/>
    </source>
</evidence>
<name>A0A9D1HSM1_9FIRM</name>
<accession>A0A9D1HSM1</accession>
<keyword evidence="3" id="KW-0325">Glycoprotein</keyword>
<dbReference type="PANTHER" id="PTHR10357:SF184">
    <property type="entry name" value="OLIGO-1,6-GLUCOSIDASE 1"/>
    <property type="match status" value="1"/>
</dbReference>
<evidence type="ECO:0000256" key="2">
    <source>
        <dbReference type="ARBA" id="ARBA00022801"/>
    </source>
</evidence>
<dbReference type="GO" id="GO:0009313">
    <property type="term" value="P:oligosaccharide catabolic process"/>
    <property type="evidence" value="ECO:0007669"/>
    <property type="project" value="TreeGrafter"/>
</dbReference>
<dbReference type="InterPro" id="IPR045857">
    <property type="entry name" value="O16G_dom_2"/>
</dbReference>
<comment type="similarity">
    <text evidence="1">Belongs to the glycosyl hydrolase 13 family.</text>
</comment>
<dbReference type="PANTHER" id="PTHR10357">
    <property type="entry name" value="ALPHA-AMYLASE FAMILY MEMBER"/>
    <property type="match status" value="1"/>
</dbReference>
<dbReference type="SUPFAM" id="SSF51445">
    <property type="entry name" value="(Trans)glycosidases"/>
    <property type="match status" value="1"/>
</dbReference>
<dbReference type="SMART" id="SM00642">
    <property type="entry name" value="Aamy"/>
    <property type="match status" value="1"/>
</dbReference>
<evidence type="ECO:0000259" key="5">
    <source>
        <dbReference type="SMART" id="SM00642"/>
    </source>
</evidence>
<dbReference type="InterPro" id="IPR006047">
    <property type="entry name" value="GH13_cat_dom"/>
</dbReference>
<dbReference type="AlphaFoldDB" id="A0A9D1HSM1"/>
<dbReference type="Proteomes" id="UP000824088">
    <property type="component" value="Unassembled WGS sequence"/>
</dbReference>
<reference evidence="6" key="2">
    <citation type="journal article" date="2021" name="PeerJ">
        <title>Extensive microbial diversity within the chicken gut microbiome revealed by metagenomics and culture.</title>
        <authorList>
            <person name="Gilroy R."/>
            <person name="Ravi A."/>
            <person name="Getino M."/>
            <person name="Pursley I."/>
            <person name="Horton D.L."/>
            <person name="Alikhan N.F."/>
            <person name="Baker D."/>
            <person name="Gharbi K."/>
            <person name="Hall N."/>
            <person name="Watson M."/>
            <person name="Adriaenssens E.M."/>
            <person name="Foster-Nyarko E."/>
            <person name="Jarju S."/>
            <person name="Secka A."/>
            <person name="Antonio M."/>
            <person name="Oren A."/>
            <person name="Chaudhuri R.R."/>
            <person name="La Ragione R."/>
            <person name="Hildebrand F."/>
            <person name="Pallen M.J."/>
        </authorList>
    </citation>
    <scope>NUCLEOTIDE SEQUENCE</scope>
    <source>
        <strain evidence="6">1063</strain>
    </source>
</reference>
<feature type="domain" description="Glycosyl hydrolase family 13 catalytic" evidence="5">
    <location>
        <begin position="13"/>
        <end position="417"/>
    </location>
</feature>
<dbReference type="Pfam" id="PF00128">
    <property type="entry name" value="Alpha-amylase"/>
    <property type="match status" value="1"/>
</dbReference>
<evidence type="ECO:0000256" key="4">
    <source>
        <dbReference type="ARBA" id="ARBA00023295"/>
    </source>
</evidence>